<accession>A0ABY3RGZ6</accession>
<dbReference type="Pfam" id="PF10005">
    <property type="entry name" value="Zn_ribbon_DZR_6"/>
    <property type="match status" value="1"/>
</dbReference>
<dbReference type="Pfam" id="PF15887">
    <property type="entry name" value="Peptidase_Mx"/>
    <property type="match status" value="1"/>
</dbReference>
<dbReference type="EMBL" id="CP088156">
    <property type="protein sequence ID" value="UFZ06317.1"/>
    <property type="molecule type" value="Genomic_DNA"/>
</dbReference>
<keyword evidence="3" id="KW-1185">Reference proteome</keyword>
<protein>
    <submittedName>
        <fullName evidence="2">Zinc-binding peptidase</fullName>
    </submittedName>
</protein>
<organism evidence="2 3">
    <name type="scientific">Bradyrhizobium ontarionense</name>
    <dbReference type="NCBI Taxonomy" id="2898149"/>
    <lineage>
        <taxon>Bacteria</taxon>
        <taxon>Pseudomonadati</taxon>
        <taxon>Pseudomonadota</taxon>
        <taxon>Alphaproteobacteria</taxon>
        <taxon>Hyphomicrobiales</taxon>
        <taxon>Nitrobacteraceae</taxon>
        <taxon>Bradyrhizobium</taxon>
    </lineage>
</organism>
<dbReference type="RefSeq" id="WP_231325341.1">
    <property type="nucleotide sequence ID" value="NZ_CP088156.1"/>
</dbReference>
<proteinExistence type="predicted"/>
<evidence type="ECO:0000313" key="3">
    <source>
        <dbReference type="Proteomes" id="UP001431010"/>
    </source>
</evidence>
<evidence type="ECO:0000259" key="1">
    <source>
        <dbReference type="Pfam" id="PF10005"/>
    </source>
</evidence>
<dbReference type="Gene3D" id="3.40.390.70">
    <property type="match status" value="1"/>
</dbReference>
<reference evidence="2" key="1">
    <citation type="journal article" date="2024" name="Antonie Van Leeuwenhoek">
        <title>Bradyrhizobium ontarionense sp. nov., a novel bacterial symbiont isolated from Aeschynomene indica (Indian jointvetch), harbours photosynthesis, nitrogen fixation and nitrous oxide (N2O) reductase genes.</title>
        <authorList>
            <person name="Bromfield E.S.P."/>
            <person name="Cloutier S."/>
        </authorList>
    </citation>
    <scope>NUCLEOTIDE SEQUENCE</scope>
    <source>
        <strain evidence="2">A19</strain>
    </source>
</reference>
<gene>
    <name evidence="2" type="ORF">LQG66_08455</name>
</gene>
<feature type="domain" description="Zinc-ribbon" evidence="1">
    <location>
        <begin position="3"/>
        <end position="94"/>
    </location>
</feature>
<evidence type="ECO:0000313" key="2">
    <source>
        <dbReference type="EMBL" id="UFZ06317.1"/>
    </source>
</evidence>
<dbReference type="InterPro" id="IPR031321">
    <property type="entry name" value="UCP012641"/>
</dbReference>
<dbReference type="PIRSF" id="PIRSF012641">
    <property type="entry name" value="UCP012641"/>
    <property type="match status" value="1"/>
</dbReference>
<name>A0ABY3RGZ6_9BRAD</name>
<dbReference type="Proteomes" id="UP001431010">
    <property type="component" value="Chromosome"/>
</dbReference>
<sequence length="376" mass="42605">MKLFVCQACKNILYFENRSCGRCGHQLAFMPERQTLSAIEPADEGVRTLADDRTGRFFCANADHDACNWLLEIGETTGFCRACRHNGTIPNLSDPAQLAGWRELEVAKHRLFYSLIRWKLPVKTRIEDPEHGLIFNFLADDPAGQQKVLTGHDNGLVTIALAEADDFERERRRLEMDEPYRTLLGHFRHEVGHYFWDVLVRDADKLEACRAVFGDDGQDYGEALKRHYDQGAPANWQDNYVSAYATTHPWEDFAETWAHYLHIVDTLEMASEFGIEVNPPADQIGGLTARVTFDPYVADDFDVIVNAWLPFTFAMNSVARAMGGRDLYPFILTPPVIGKLDFIHRLVRHGRQSKSATVAVESVDSRQARQEEVGAA</sequence>
<dbReference type="InterPro" id="IPR011201">
    <property type="entry name" value="Zinc-ribbon_6_bact"/>
</dbReference>